<gene>
    <name evidence="2" type="ORF">DPR94_21235</name>
    <name evidence="3" type="ORF">ECA58_20120</name>
</gene>
<sequence length="70" mass="7871">MRLNPTLIFPLSSAMKKTPRIIGIAILMIVILILCEFVEIVSWQQITSSYVKKRGDRSVSIYKSSAANTE</sequence>
<evidence type="ECO:0000313" key="2">
    <source>
        <dbReference type="EMBL" id="EBW5075237.1"/>
    </source>
</evidence>
<evidence type="ECO:0000256" key="1">
    <source>
        <dbReference type="SAM" id="Phobius"/>
    </source>
</evidence>
<dbReference type="AlphaFoldDB" id="A0A5Z2TJT3"/>
<keyword evidence="1" id="KW-0812">Transmembrane</keyword>
<feature type="transmembrane region" description="Helical" evidence="1">
    <location>
        <begin position="21"/>
        <end position="43"/>
    </location>
</feature>
<protein>
    <submittedName>
        <fullName evidence="2">Uncharacterized protein</fullName>
    </submittedName>
</protein>
<comment type="caution">
    <text evidence="2">The sequence shown here is derived from an EMBL/GenBank/DDBJ whole genome shotgun (WGS) entry which is preliminary data.</text>
</comment>
<organism evidence="2">
    <name type="scientific">Salmonella enterica subsp. enterica serovar Kentucky</name>
    <dbReference type="NCBI Taxonomy" id="192955"/>
    <lineage>
        <taxon>Bacteria</taxon>
        <taxon>Pseudomonadati</taxon>
        <taxon>Pseudomonadota</taxon>
        <taxon>Gammaproteobacteria</taxon>
        <taxon>Enterobacterales</taxon>
        <taxon>Enterobacteriaceae</taxon>
        <taxon>Salmonella</taxon>
    </lineage>
</organism>
<dbReference type="EMBL" id="AAHINV010000024">
    <property type="protein sequence ID" value="EBW5075237.1"/>
    <property type="molecule type" value="Genomic_DNA"/>
</dbReference>
<proteinExistence type="predicted"/>
<keyword evidence="1" id="KW-1133">Transmembrane helix</keyword>
<evidence type="ECO:0000313" key="3">
    <source>
        <dbReference type="EMBL" id="EBZ5222142.1"/>
    </source>
</evidence>
<reference evidence="2" key="1">
    <citation type="submission" date="2018-06" db="EMBL/GenBank/DDBJ databases">
        <authorList>
            <person name="Ashton P.M."/>
            <person name="Dallman T."/>
            <person name="Nair S."/>
            <person name="De Pinna E."/>
            <person name="Peters T."/>
            <person name="Grant K."/>
        </authorList>
    </citation>
    <scope>NUCLEOTIDE SEQUENCE</scope>
    <source>
        <strain evidence="2">492553</strain>
        <strain evidence="3">624486</strain>
    </source>
</reference>
<accession>A0A5Z2TJT3</accession>
<name>A0A5Z2TJT3_SALET</name>
<dbReference type="EMBL" id="AAHRJY010000024">
    <property type="protein sequence ID" value="EBZ5222142.1"/>
    <property type="molecule type" value="Genomic_DNA"/>
</dbReference>
<keyword evidence="1" id="KW-0472">Membrane</keyword>